<evidence type="ECO:0000259" key="11">
    <source>
        <dbReference type="PROSITE" id="PS50237"/>
    </source>
</evidence>
<evidence type="ECO:0000256" key="3">
    <source>
        <dbReference type="ARBA" id="ARBA00012485"/>
    </source>
</evidence>
<accession>A0A1V9Z7N8</accession>
<keyword evidence="7 9" id="KW-0833">Ubl conjugation pathway</keyword>
<dbReference type="GO" id="GO:0005737">
    <property type="term" value="C:cytoplasm"/>
    <property type="evidence" value="ECO:0007669"/>
    <property type="project" value="TreeGrafter"/>
</dbReference>
<dbReference type="GO" id="GO:0008270">
    <property type="term" value="F:zinc ion binding"/>
    <property type="evidence" value="ECO:0007669"/>
    <property type="project" value="UniProtKB-KW"/>
</dbReference>
<evidence type="ECO:0000256" key="8">
    <source>
        <dbReference type="ARBA" id="ARBA00022833"/>
    </source>
</evidence>
<comment type="caution">
    <text evidence="12">The sequence shown here is derived from an EMBL/GenBank/DDBJ whole genome shotgun (WGS) entry which is preliminary data.</text>
</comment>
<protein>
    <recommendedName>
        <fullName evidence="3">HECT-type E3 ubiquitin transferase</fullName>
        <ecNumber evidence="3">2.3.2.26</ecNumber>
    </recommendedName>
</protein>
<dbReference type="PROSITE" id="PS50237">
    <property type="entry name" value="HECT"/>
    <property type="match status" value="1"/>
</dbReference>
<proteinExistence type="predicted"/>
<comment type="pathway">
    <text evidence="2">Protein modification; protein ubiquitination.</text>
</comment>
<dbReference type="Gene3D" id="3.30.2410.10">
    <property type="entry name" value="Hect, E3 ligase catalytic domain"/>
    <property type="match status" value="1"/>
</dbReference>
<evidence type="ECO:0000256" key="9">
    <source>
        <dbReference type="PROSITE-ProRule" id="PRU00104"/>
    </source>
</evidence>
<keyword evidence="12" id="KW-0436">Ligase</keyword>
<keyword evidence="10" id="KW-1133">Transmembrane helix</keyword>
<dbReference type="Pfam" id="PF00632">
    <property type="entry name" value="HECT"/>
    <property type="match status" value="1"/>
</dbReference>
<dbReference type="Gene3D" id="3.30.2160.10">
    <property type="entry name" value="Hect, E3 ligase catalytic domain"/>
    <property type="match status" value="1"/>
</dbReference>
<dbReference type="PANTHER" id="PTHR11254">
    <property type="entry name" value="HECT DOMAIN UBIQUITIN-PROTEIN LIGASE"/>
    <property type="match status" value="1"/>
</dbReference>
<organism evidence="12 13">
    <name type="scientific">Achlya hypogyna</name>
    <name type="common">Oomycete</name>
    <name type="synonym">Protoachlya hypogyna</name>
    <dbReference type="NCBI Taxonomy" id="1202772"/>
    <lineage>
        <taxon>Eukaryota</taxon>
        <taxon>Sar</taxon>
        <taxon>Stramenopiles</taxon>
        <taxon>Oomycota</taxon>
        <taxon>Saprolegniomycetes</taxon>
        <taxon>Saprolegniales</taxon>
        <taxon>Achlyaceae</taxon>
        <taxon>Achlya</taxon>
    </lineage>
</organism>
<comment type="catalytic activity">
    <reaction evidence="1">
        <text>S-ubiquitinyl-[E2 ubiquitin-conjugating enzyme]-L-cysteine + [acceptor protein]-L-lysine = [E2 ubiquitin-conjugating enzyme]-L-cysteine + N(6)-ubiquitinyl-[acceptor protein]-L-lysine.</text>
        <dbReference type="EC" id="2.3.2.26"/>
    </reaction>
</comment>
<dbReference type="EMBL" id="JNBR01000381">
    <property type="protein sequence ID" value="OQR94014.1"/>
    <property type="molecule type" value="Genomic_DNA"/>
</dbReference>
<dbReference type="CDD" id="cd00078">
    <property type="entry name" value="HECTc"/>
    <property type="match status" value="1"/>
</dbReference>
<dbReference type="Gene3D" id="3.90.1750.10">
    <property type="entry name" value="Hect, E3 ligase catalytic domains"/>
    <property type="match status" value="1"/>
</dbReference>
<gene>
    <name evidence="12" type="ORF">ACHHYP_01927</name>
</gene>
<keyword evidence="10" id="KW-0812">Transmembrane</keyword>
<dbReference type="PROSITE" id="PS01358">
    <property type="entry name" value="ZF_RANBP2_1"/>
    <property type="match status" value="1"/>
</dbReference>
<dbReference type="SMART" id="SM00119">
    <property type="entry name" value="HECTc"/>
    <property type="match status" value="1"/>
</dbReference>
<evidence type="ECO:0000256" key="1">
    <source>
        <dbReference type="ARBA" id="ARBA00000885"/>
    </source>
</evidence>
<dbReference type="GO" id="GO:0016874">
    <property type="term" value="F:ligase activity"/>
    <property type="evidence" value="ECO:0007669"/>
    <property type="project" value="UniProtKB-KW"/>
</dbReference>
<dbReference type="AlphaFoldDB" id="A0A1V9Z7N8"/>
<dbReference type="PANTHER" id="PTHR11254:SF440">
    <property type="entry name" value="E3 UBIQUITIN-PROTEIN LIGASE NEDD-4"/>
    <property type="match status" value="1"/>
</dbReference>
<evidence type="ECO:0000256" key="4">
    <source>
        <dbReference type="ARBA" id="ARBA00022679"/>
    </source>
</evidence>
<keyword evidence="8" id="KW-0862">Zinc</keyword>
<feature type="active site" description="Glycyl thioester intermediate" evidence="9">
    <location>
        <position position="581"/>
    </location>
</feature>
<evidence type="ECO:0000256" key="2">
    <source>
        <dbReference type="ARBA" id="ARBA00004906"/>
    </source>
</evidence>
<evidence type="ECO:0000256" key="7">
    <source>
        <dbReference type="ARBA" id="ARBA00022786"/>
    </source>
</evidence>
<keyword evidence="5" id="KW-0479">Metal-binding</keyword>
<keyword evidence="6" id="KW-0863">Zinc-finger</keyword>
<dbReference type="GO" id="GO:0016567">
    <property type="term" value="P:protein ubiquitination"/>
    <property type="evidence" value="ECO:0007669"/>
    <property type="project" value="TreeGrafter"/>
</dbReference>
<keyword evidence="10" id="KW-0472">Membrane</keyword>
<dbReference type="GO" id="GO:0061630">
    <property type="term" value="F:ubiquitin protein ligase activity"/>
    <property type="evidence" value="ECO:0007669"/>
    <property type="project" value="UniProtKB-EC"/>
</dbReference>
<dbReference type="Proteomes" id="UP000243579">
    <property type="component" value="Unassembled WGS sequence"/>
</dbReference>
<evidence type="ECO:0000313" key="13">
    <source>
        <dbReference type="Proteomes" id="UP000243579"/>
    </source>
</evidence>
<evidence type="ECO:0000313" key="12">
    <source>
        <dbReference type="EMBL" id="OQR94014.1"/>
    </source>
</evidence>
<keyword evidence="13" id="KW-1185">Reference proteome</keyword>
<dbReference type="GO" id="GO:0006511">
    <property type="term" value="P:ubiquitin-dependent protein catabolic process"/>
    <property type="evidence" value="ECO:0007669"/>
    <property type="project" value="TreeGrafter"/>
</dbReference>
<dbReference type="STRING" id="1202772.A0A1V9Z7N8"/>
<dbReference type="InterPro" id="IPR001876">
    <property type="entry name" value="Znf_RanBP2"/>
</dbReference>
<dbReference type="EC" id="2.3.2.26" evidence="3"/>
<dbReference type="SUPFAM" id="SSF56204">
    <property type="entry name" value="Hect, E3 ligase catalytic domain"/>
    <property type="match status" value="1"/>
</dbReference>
<sequence>MLDPNAPTEWSAGCRVFVGLAIVGMIAIVVGFILFAKSEQRERAALALLRNDFVGQLRGRHRQDVEDMYTVVTDVDANKWMCRICQFANPQDKRSCTLCETKQDFVFSIAEGTNMAVAILAHPLDSKQRSARARKQWSRVLHPIDGTVSWQSALEIQPSDVYYMLQPSTAFIPTDTNATSKTSPIAASNETDTIDNPMAAVVPLEMTFLTPESAATTVLGTTLPVWWLQQLEALRTQSFSVKYIWLLEQLAASYTEKVKVKVYRDKILSESLEILVALPHDKLCSLTRVSLFGESGVDAGGLQREWYTLVTHALFEPATGLFIAANKAEQAYGINPHSARDHGPQHLCRYRAFGRFLARAILDGQVLQCHLCVPLFKALLGTPLSMDDVVHWDATVYSSLCYLRDAADVDDLALDFSVHTGEEVVDLVPFGRQIAVTNANKAEYLDAMTKYLLFDRIQPQLSALLCGFYEILPEELLLPFDYKELELLLCGTSEIDVDDWRQFTAVSFSLAITGCNEWFWAIVTDEMSADDRAKLLQFATGSSRVPLQGFKGLTSYDGILCPFSLQAVEYRSGALPRAHSCFNRIDLPLYPTKDLMREALFAVVHLEMNDFTLV</sequence>
<name>A0A1V9Z7N8_ACHHY</name>
<dbReference type="InterPro" id="IPR035983">
    <property type="entry name" value="Hect_E3_ubiquitin_ligase"/>
</dbReference>
<evidence type="ECO:0000256" key="5">
    <source>
        <dbReference type="ARBA" id="ARBA00022723"/>
    </source>
</evidence>
<dbReference type="InterPro" id="IPR050409">
    <property type="entry name" value="E3_ubiq-protein_ligase"/>
</dbReference>
<dbReference type="OrthoDB" id="423283at2759"/>
<keyword evidence="4" id="KW-0808">Transferase</keyword>
<dbReference type="InterPro" id="IPR000569">
    <property type="entry name" value="HECT_dom"/>
</dbReference>
<evidence type="ECO:0000256" key="10">
    <source>
        <dbReference type="SAM" id="Phobius"/>
    </source>
</evidence>
<feature type="domain" description="HECT" evidence="11">
    <location>
        <begin position="264"/>
        <end position="614"/>
    </location>
</feature>
<evidence type="ECO:0000256" key="6">
    <source>
        <dbReference type="ARBA" id="ARBA00022771"/>
    </source>
</evidence>
<reference evidence="12 13" key="1">
    <citation type="journal article" date="2014" name="Genome Biol. Evol.">
        <title>The secreted proteins of Achlya hypogyna and Thraustotheca clavata identify the ancestral oomycete secretome and reveal gene acquisitions by horizontal gene transfer.</title>
        <authorList>
            <person name="Misner I."/>
            <person name="Blouin N."/>
            <person name="Leonard G."/>
            <person name="Richards T.A."/>
            <person name="Lane C.E."/>
        </authorList>
    </citation>
    <scope>NUCLEOTIDE SEQUENCE [LARGE SCALE GENOMIC DNA]</scope>
    <source>
        <strain evidence="12 13">ATCC 48635</strain>
    </source>
</reference>
<dbReference type="FunFam" id="3.30.2410.10:FF:000009">
    <property type="entry name" value="Probable E3 ubiquitin-protein ligase HECTD2"/>
    <property type="match status" value="1"/>
</dbReference>
<feature type="transmembrane region" description="Helical" evidence="10">
    <location>
        <begin position="16"/>
        <end position="36"/>
    </location>
</feature>